<feature type="region of interest" description="Disordered" evidence="1">
    <location>
        <begin position="1"/>
        <end position="38"/>
    </location>
</feature>
<accession>A0A6J4JLD7</accession>
<feature type="non-terminal residue" evidence="2">
    <location>
        <position position="1"/>
    </location>
</feature>
<reference evidence="2" key="1">
    <citation type="submission" date="2020-02" db="EMBL/GenBank/DDBJ databases">
        <authorList>
            <person name="Meier V. D."/>
        </authorList>
    </citation>
    <scope>NUCLEOTIDE SEQUENCE</scope>
    <source>
        <strain evidence="2">AVDCRST_MAG56</strain>
    </source>
</reference>
<evidence type="ECO:0000256" key="1">
    <source>
        <dbReference type="SAM" id="MobiDB-lite"/>
    </source>
</evidence>
<keyword evidence="2" id="KW-0560">Oxidoreductase</keyword>
<name>A0A6J4JLD7_9SPHI</name>
<dbReference type="EMBL" id="CADCTQ010000318">
    <property type="protein sequence ID" value="CAA9281565.1"/>
    <property type="molecule type" value="Genomic_DNA"/>
</dbReference>
<evidence type="ECO:0000313" key="2">
    <source>
        <dbReference type="EMBL" id="CAA9281565.1"/>
    </source>
</evidence>
<dbReference type="EC" id="1.1.5.3" evidence="2"/>
<organism evidence="2">
    <name type="scientific">uncultured Cytophagales bacterium</name>
    <dbReference type="NCBI Taxonomy" id="158755"/>
    <lineage>
        <taxon>Bacteria</taxon>
        <taxon>Pseudomonadati</taxon>
        <taxon>Bacteroidota</taxon>
        <taxon>Sphingobacteriia</taxon>
        <taxon>Sphingobacteriales</taxon>
        <taxon>environmental samples</taxon>
    </lineage>
</organism>
<dbReference type="AlphaFoldDB" id="A0A6J4JLD7"/>
<feature type="compositionally biased region" description="Basic residues" evidence="1">
    <location>
        <begin position="1"/>
        <end position="12"/>
    </location>
</feature>
<gene>
    <name evidence="2" type="ORF">AVDCRST_MAG56-3762</name>
</gene>
<feature type="non-terminal residue" evidence="2">
    <location>
        <position position="38"/>
    </location>
</feature>
<proteinExistence type="predicted"/>
<protein>
    <submittedName>
        <fullName evidence="2">Aerobic glycerol-3-phosphate dehydrogenase</fullName>
        <ecNumber evidence="2">1.1.5.3</ecNumber>
    </submittedName>
</protein>
<dbReference type="GO" id="GO:0004368">
    <property type="term" value="F:glycerol-3-phosphate dehydrogenase (quinone) activity"/>
    <property type="evidence" value="ECO:0007669"/>
    <property type="project" value="UniProtKB-EC"/>
</dbReference>
<sequence length="38" mass="4327">GRRRHYRRGHCPRRPEPGPARGAGGNAGLCRRHVQPFH</sequence>